<dbReference type="SUPFAM" id="SSF53955">
    <property type="entry name" value="Lysozyme-like"/>
    <property type="match status" value="1"/>
</dbReference>
<dbReference type="Proteomes" id="UP000053904">
    <property type="component" value="Unassembled WGS sequence"/>
</dbReference>
<gene>
    <name evidence="1" type="ORF">XD93_1231</name>
</gene>
<evidence type="ECO:0000313" key="2">
    <source>
        <dbReference type="Proteomes" id="UP000053904"/>
    </source>
</evidence>
<proteinExistence type="predicted"/>
<evidence type="ECO:0008006" key="3">
    <source>
        <dbReference type="Google" id="ProtNLM"/>
    </source>
</evidence>
<evidence type="ECO:0000313" key="1">
    <source>
        <dbReference type="EMBL" id="KUK75854.1"/>
    </source>
</evidence>
<sequence length="196" mass="21657">MKNLLIKGNKSLAIITGILLAGAILNNITGDIPINYVEANGSGDIANLSISTSRQVEETLIVKKYVANEDPEYVPDAKKVENIRRYLAGRNAPLADYAEEFVKAADNYGIDYRIVAAISVIESAGGKHTFKDYNAWGWGKSSFENWTDGIWTVSAGISRYYSRGLTRPELIAPYYCPPNAIKWAQNVNYVMNQIGN</sequence>
<dbReference type="EMBL" id="LGGO01000253">
    <property type="protein sequence ID" value="KUK75854.1"/>
    <property type="molecule type" value="Genomic_DNA"/>
</dbReference>
<comment type="caution">
    <text evidence="1">The sequence shown here is derived from an EMBL/GenBank/DDBJ whole genome shotgun (WGS) entry which is preliminary data.</text>
</comment>
<name>A0A101HFN9_9BACT</name>
<reference evidence="2" key="1">
    <citation type="journal article" date="2015" name="MBio">
        <title>Genome-Resolved Metagenomic Analysis Reveals Roles for Candidate Phyla and Other Microbial Community Members in Biogeochemical Transformations in Oil Reservoirs.</title>
        <authorList>
            <person name="Hu P."/>
            <person name="Tom L."/>
            <person name="Singh A."/>
            <person name="Thomas B.C."/>
            <person name="Baker B.J."/>
            <person name="Piceno Y.M."/>
            <person name="Andersen G.L."/>
            <person name="Banfield J.F."/>
        </authorList>
    </citation>
    <scope>NUCLEOTIDE SEQUENCE [LARGE SCALE GENOMIC DNA]</scope>
</reference>
<dbReference type="AlphaFoldDB" id="A0A101HFN9"/>
<accession>A0A101HFN9</accession>
<dbReference type="InterPro" id="IPR023346">
    <property type="entry name" value="Lysozyme-like_dom_sf"/>
</dbReference>
<protein>
    <recommendedName>
        <fullName evidence="3">Mannosyl-glycoprotein endo-beta-N-acetylglucosamidase-like domain-containing protein</fullName>
    </recommendedName>
</protein>
<organism evidence="1 2">
    <name type="scientific">candidate division WS6 bacterium 34_10</name>
    <dbReference type="NCBI Taxonomy" id="1641389"/>
    <lineage>
        <taxon>Bacteria</taxon>
        <taxon>Candidatus Dojkabacteria</taxon>
    </lineage>
</organism>